<dbReference type="PANTHER" id="PTHR43134:SF1">
    <property type="entry name" value="SIGNAL RECOGNITION PARTICLE RECEPTOR SUBUNIT ALPHA"/>
    <property type="match status" value="1"/>
</dbReference>
<organism evidence="11 12">
    <name type="scientific">Candidatus Xianfuyuplasma coldseepsis</name>
    <dbReference type="NCBI Taxonomy" id="2782163"/>
    <lineage>
        <taxon>Bacteria</taxon>
        <taxon>Bacillati</taxon>
        <taxon>Mycoplasmatota</taxon>
        <taxon>Mollicutes</taxon>
        <taxon>Candidatus Izemoplasmatales</taxon>
        <taxon>Candidatus Izemoplasmataceae</taxon>
        <taxon>Candidatus Xianfuyuplasma</taxon>
    </lineage>
</organism>
<dbReference type="InterPro" id="IPR027417">
    <property type="entry name" value="P-loop_NTPase"/>
</dbReference>
<keyword evidence="4 9" id="KW-0378">Hydrolase</keyword>
<evidence type="ECO:0000256" key="7">
    <source>
        <dbReference type="ARBA" id="ARBA00023170"/>
    </source>
</evidence>
<dbReference type="PROSITE" id="PS00300">
    <property type="entry name" value="SRP54"/>
    <property type="match status" value="1"/>
</dbReference>
<dbReference type="FunFam" id="1.20.120.140:FF:000002">
    <property type="entry name" value="Signal recognition particle receptor FtsY"/>
    <property type="match status" value="1"/>
</dbReference>
<comment type="function">
    <text evidence="9">Involved in targeting and insertion of nascent membrane proteins into the cytoplasmic membrane. Acts as a receptor for the complex formed by the signal recognition particle (SRP) and the ribosome-nascent chain (RNC).</text>
</comment>
<dbReference type="InterPro" id="IPR000897">
    <property type="entry name" value="SRP54_GTPase_dom"/>
</dbReference>
<evidence type="ECO:0000256" key="8">
    <source>
        <dbReference type="ARBA" id="ARBA00048027"/>
    </source>
</evidence>
<dbReference type="InterPro" id="IPR036225">
    <property type="entry name" value="SRP/SRP_N"/>
</dbReference>
<comment type="similarity">
    <text evidence="9">Belongs to the GTP-binding SRP family. FtsY subfamily.</text>
</comment>
<dbReference type="SMART" id="SM00382">
    <property type="entry name" value="AAA"/>
    <property type="match status" value="1"/>
</dbReference>
<dbReference type="InterPro" id="IPR004390">
    <property type="entry name" value="SR_rcpt_FtsY"/>
</dbReference>
<feature type="binding site" evidence="9">
    <location>
        <begin position="207"/>
        <end position="211"/>
    </location>
    <ligand>
        <name>GTP</name>
        <dbReference type="ChEBI" id="CHEBI:37565"/>
    </ligand>
</feature>
<proteinExistence type="inferred from homology"/>
<dbReference type="SMART" id="SM00962">
    <property type="entry name" value="SRP54"/>
    <property type="match status" value="1"/>
</dbReference>
<evidence type="ECO:0000256" key="9">
    <source>
        <dbReference type="HAMAP-Rule" id="MF_00920"/>
    </source>
</evidence>
<dbReference type="KEGG" id="xcl:G4Z02_06425"/>
<keyword evidence="5 9" id="KW-0342">GTP-binding</keyword>
<dbReference type="GO" id="GO:0005047">
    <property type="term" value="F:signal recognition particle binding"/>
    <property type="evidence" value="ECO:0007669"/>
    <property type="project" value="TreeGrafter"/>
</dbReference>
<feature type="domain" description="SRP54-type proteins GTP-binding" evidence="10">
    <location>
        <begin position="292"/>
        <end position="305"/>
    </location>
</feature>
<protein>
    <recommendedName>
        <fullName evidence="9">Signal recognition particle receptor FtsY</fullName>
        <shortName evidence="9">SRP receptor</shortName>
        <ecNumber evidence="9">3.6.5.4</ecNumber>
    </recommendedName>
</protein>
<evidence type="ECO:0000313" key="12">
    <source>
        <dbReference type="Proteomes" id="UP000514720"/>
    </source>
</evidence>
<dbReference type="SMART" id="SM00963">
    <property type="entry name" value="SRP54_N"/>
    <property type="match status" value="1"/>
</dbReference>
<dbReference type="NCBIfam" id="TIGR00064">
    <property type="entry name" value="ftsY"/>
    <property type="match status" value="1"/>
</dbReference>
<accession>A0A7L7KRP3</accession>
<dbReference type="InterPro" id="IPR003593">
    <property type="entry name" value="AAA+_ATPase"/>
</dbReference>
<dbReference type="AlphaFoldDB" id="A0A7L7KRP3"/>
<dbReference type="SUPFAM" id="SSF52540">
    <property type="entry name" value="P-loop containing nucleoside triphosphate hydrolases"/>
    <property type="match status" value="1"/>
</dbReference>
<evidence type="ECO:0000259" key="10">
    <source>
        <dbReference type="PROSITE" id="PS00300"/>
    </source>
</evidence>
<dbReference type="Pfam" id="PF02881">
    <property type="entry name" value="SRP54_N"/>
    <property type="match status" value="1"/>
</dbReference>
<comment type="catalytic activity">
    <reaction evidence="8 9">
        <text>GTP + H2O = GDP + phosphate + H(+)</text>
        <dbReference type="Rhea" id="RHEA:19669"/>
        <dbReference type="ChEBI" id="CHEBI:15377"/>
        <dbReference type="ChEBI" id="CHEBI:15378"/>
        <dbReference type="ChEBI" id="CHEBI:37565"/>
        <dbReference type="ChEBI" id="CHEBI:43474"/>
        <dbReference type="ChEBI" id="CHEBI:58189"/>
        <dbReference type="EC" id="3.6.5.4"/>
    </reaction>
</comment>
<dbReference type="EC" id="3.6.5.4" evidence="9"/>
<feature type="binding site" evidence="9">
    <location>
        <begin position="125"/>
        <end position="132"/>
    </location>
    <ligand>
        <name>GTP</name>
        <dbReference type="ChEBI" id="CHEBI:37565"/>
    </ligand>
</feature>
<comment type="subunit">
    <text evidence="9">Part of the signal recognition particle protein translocation system, which is composed of SRP and FtsY.</text>
</comment>
<dbReference type="RefSeq" id="WP_258877197.1">
    <property type="nucleotide sequence ID" value="NZ_CP048914.1"/>
</dbReference>
<reference evidence="11 12" key="1">
    <citation type="submission" date="2020-02" db="EMBL/GenBank/DDBJ databases">
        <authorList>
            <person name="Zheng R.K."/>
            <person name="Sun C.M."/>
        </authorList>
    </citation>
    <scope>NUCLEOTIDE SEQUENCE [LARGE SCALE GENOMIC DNA]</scope>
    <source>
        <strain evidence="12">zrk13</strain>
    </source>
</reference>
<dbReference type="SUPFAM" id="SSF47364">
    <property type="entry name" value="Domain of the SRP/SRP receptor G-proteins"/>
    <property type="match status" value="1"/>
</dbReference>
<evidence type="ECO:0000256" key="2">
    <source>
        <dbReference type="ARBA" id="ARBA00022490"/>
    </source>
</evidence>
<dbReference type="GO" id="GO:0005886">
    <property type="term" value="C:plasma membrane"/>
    <property type="evidence" value="ECO:0007669"/>
    <property type="project" value="UniProtKB-SubCell"/>
</dbReference>
<name>A0A7L7KRP3_9MOLU</name>
<evidence type="ECO:0000256" key="4">
    <source>
        <dbReference type="ARBA" id="ARBA00022801"/>
    </source>
</evidence>
<sequence>MGFFKNLFQSKSKKEQAEKYRIGMAKTRRGVLAHLQELLDNRSDISDDLFDELEEIFIMADIGVNTVVKIVSHLRKEVDTRGVTDVEEVKELLIDQLFRLYVKDSIVSSNLDIQQNRVNVVLFVGVNGVGKTTTIAKVAYEYIKKGKQVLMVAGDTFRAGAINQLKIWAERVGADFYAKEEGSDPSSVMFDAIEHAKKNEIDVILCDTAGRLQNKTNLMKELEKINKVIGREIDGAPHETLLVIDATTGQNGLSQAKIFNEVTTITGIVLTKLDGTAKGGIVLAIRDEMDIPIKYVGLGETLDDLEHFDIEEYIYGMFEGIF</sequence>
<dbReference type="FunFam" id="3.40.50.300:FF:000053">
    <property type="entry name" value="Signal recognition particle receptor FtsY"/>
    <property type="match status" value="1"/>
</dbReference>
<dbReference type="InterPro" id="IPR013822">
    <property type="entry name" value="Signal_recog_particl_SRP54_hlx"/>
</dbReference>
<dbReference type="PANTHER" id="PTHR43134">
    <property type="entry name" value="SIGNAL RECOGNITION PARTICLE RECEPTOR SUBUNIT ALPHA"/>
    <property type="match status" value="1"/>
</dbReference>
<dbReference type="CDD" id="cd17874">
    <property type="entry name" value="FtsY"/>
    <property type="match status" value="1"/>
</dbReference>
<evidence type="ECO:0000313" key="11">
    <source>
        <dbReference type="EMBL" id="QMS85403.1"/>
    </source>
</evidence>
<dbReference type="GO" id="GO:0003924">
    <property type="term" value="F:GTPase activity"/>
    <property type="evidence" value="ECO:0007669"/>
    <property type="project" value="UniProtKB-UniRule"/>
</dbReference>
<dbReference type="HAMAP" id="MF_00920">
    <property type="entry name" value="FtsY"/>
    <property type="match status" value="1"/>
</dbReference>
<dbReference type="Pfam" id="PF00448">
    <property type="entry name" value="SRP54"/>
    <property type="match status" value="1"/>
</dbReference>
<dbReference type="Gene3D" id="1.20.120.140">
    <property type="entry name" value="Signal recognition particle SRP54, nucleotide-binding domain"/>
    <property type="match status" value="1"/>
</dbReference>
<dbReference type="InterPro" id="IPR042101">
    <property type="entry name" value="SRP54_N_sf"/>
</dbReference>
<keyword evidence="1 9" id="KW-1003">Cell membrane</keyword>
<keyword evidence="2 9" id="KW-0963">Cytoplasm</keyword>
<dbReference type="GO" id="GO:0006614">
    <property type="term" value="P:SRP-dependent cotranslational protein targeting to membrane"/>
    <property type="evidence" value="ECO:0007669"/>
    <property type="project" value="InterPro"/>
</dbReference>
<keyword evidence="7 9" id="KW-0675">Receptor</keyword>
<evidence type="ECO:0000256" key="1">
    <source>
        <dbReference type="ARBA" id="ARBA00022475"/>
    </source>
</evidence>
<keyword evidence="6 9" id="KW-0472">Membrane</keyword>
<evidence type="ECO:0000256" key="5">
    <source>
        <dbReference type="ARBA" id="ARBA00023134"/>
    </source>
</evidence>
<dbReference type="Proteomes" id="UP000514720">
    <property type="component" value="Chromosome"/>
</dbReference>
<keyword evidence="12" id="KW-1185">Reference proteome</keyword>
<dbReference type="EMBL" id="CP048914">
    <property type="protein sequence ID" value="QMS85403.1"/>
    <property type="molecule type" value="Genomic_DNA"/>
</dbReference>
<comment type="subcellular location">
    <subcellularLocation>
        <location evidence="9">Cell membrane</location>
        <topology evidence="9">Peripheral membrane protein</topology>
        <orientation evidence="9">Cytoplasmic side</orientation>
    </subcellularLocation>
    <subcellularLocation>
        <location evidence="9">Cytoplasm</location>
    </subcellularLocation>
</comment>
<keyword evidence="3 9" id="KW-0547">Nucleotide-binding</keyword>
<evidence type="ECO:0000256" key="3">
    <source>
        <dbReference type="ARBA" id="ARBA00022741"/>
    </source>
</evidence>
<feature type="binding site" evidence="9">
    <location>
        <begin position="271"/>
        <end position="274"/>
    </location>
    <ligand>
        <name>GTP</name>
        <dbReference type="ChEBI" id="CHEBI:37565"/>
    </ligand>
</feature>
<dbReference type="GO" id="GO:0005525">
    <property type="term" value="F:GTP binding"/>
    <property type="evidence" value="ECO:0007669"/>
    <property type="project" value="UniProtKB-UniRule"/>
</dbReference>
<gene>
    <name evidence="9 11" type="primary">ftsY</name>
    <name evidence="11" type="ORF">G4Z02_06425</name>
</gene>
<dbReference type="GO" id="GO:0005737">
    <property type="term" value="C:cytoplasm"/>
    <property type="evidence" value="ECO:0007669"/>
    <property type="project" value="UniProtKB-SubCell"/>
</dbReference>
<evidence type="ECO:0000256" key="6">
    <source>
        <dbReference type="ARBA" id="ARBA00023136"/>
    </source>
</evidence>
<dbReference type="Gene3D" id="3.40.50.300">
    <property type="entry name" value="P-loop containing nucleotide triphosphate hydrolases"/>
    <property type="match status" value="1"/>
</dbReference>